<keyword evidence="4" id="KW-0539">Nucleus</keyword>
<keyword evidence="7" id="KW-1185">Reference proteome</keyword>
<dbReference type="GO" id="GO:0000027">
    <property type="term" value="P:ribosomal large subunit assembly"/>
    <property type="evidence" value="ECO:0007669"/>
    <property type="project" value="TreeGrafter"/>
</dbReference>
<evidence type="ECO:0000256" key="3">
    <source>
        <dbReference type="ARBA" id="ARBA00022517"/>
    </source>
</evidence>
<dbReference type="AlphaFoldDB" id="A0A1R2AQP0"/>
<name>A0A1R2AQP0_9CILI</name>
<evidence type="ECO:0000313" key="6">
    <source>
        <dbReference type="EMBL" id="OMJ66799.1"/>
    </source>
</evidence>
<reference evidence="6 7" key="1">
    <citation type="submission" date="2016-11" db="EMBL/GenBank/DDBJ databases">
        <title>The macronuclear genome of Stentor coeruleus: a giant cell with tiny introns.</title>
        <authorList>
            <person name="Slabodnick M."/>
            <person name="Ruby J.G."/>
            <person name="Reiff S.B."/>
            <person name="Swart E.C."/>
            <person name="Gosai S."/>
            <person name="Prabakaran S."/>
            <person name="Witkowska E."/>
            <person name="Larue G.E."/>
            <person name="Fisher S."/>
            <person name="Freeman R.M."/>
            <person name="Gunawardena J."/>
            <person name="Chu W."/>
            <person name="Stover N.A."/>
            <person name="Gregory B.D."/>
            <person name="Nowacki M."/>
            <person name="Derisi J."/>
            <person name="Roy S.W."/>
            <person name="Marshall W.F."/>
            <person name="Sood P."/>
        </authorList>
    </citation>
    <scope>NUCLEOTIDE SEQUENCE [LARGE SCALE GENOMIC DNA]</scope>
    <source>
        <strain evidence="6">WM001</strain>
    </source>
</reference>
<gene>
    <name evidence="6" type="ORF">SteCoe_36230</name>
</gene>
<evidence type="ECO:0000256" key="2">
    <source>
        <dbReference type="ARBA" id="ARBA00006369"/>
    </source>
</evidence>
<dbReference type="GO" id="GO:0006364">
    <property type="term" value="P:rRNA processing"/>
    <property type="evidence" value="ECO:0007669"/>
    <property type="project" value="InterPro"/>
</dbReference>
<dbReference type="OrthoDB" id="1638493at2759"/>
<dbReference type="PROSITE" id="PS50833">
    <property type="entry name" value="BRIX"/>
    <property type="match status" value="1"/>
</dbReference>
<dbReference type="Proteomes" id="UP000187209">
    <property type="component" value="Unassembled WGS sequence"/>
</dbReference>
<dbReference type="Pfam" id="PF04427">
    <property type="entry name" value="Brix"/>
    <property type="match status" value="1"/>
</dbReference>
<dbReference type="InterPro" id="IPR007109">
    <property type="entry name" value="Brix"/>
</dbReference>
<dbReference type="SUPFAM" id="SSF52954">
    <property type="entry name" value="Class II aaRS ABD-related"/>
    <property type="match status" value="1"/>
</dbReference>
<comment type="caution">
    <text evidence="6">The sequence shown here is derived from an EMBL/GenBank/DDBJ whole genome shotgun (WGS) entry which is preliminary data.</text>
</comment>
<dbReference type="PANTHER" id="PTHR13634:SF0">
    <property type="entry name" value="RIBOSOME BIOGENESIS PROTEIN BRX1 HOMOLOG"/>
    <property type="match status" value="1"/>
</dbReference>
<evidence type="ECO:0000313" key="7">
    <source>
        <dbReference type="Proteomes" id="UP000187209"/>
    </source>
</evidence>
<dbReference type="GO" id="GO:0005730">
    <property type="term" value="C:nucleolus"/>
    <property type="evidence" value="ECO:0007669"/>
    <property type="project" value="UniProtKB-SubCell"/>
</dbReference>
<dbReference type="SMART" id="SM00879">
    <property type="entry name" value="Brix"/>
    <property type="match status" value="1"/>
</dbReference>
<sequence length="252" mass="28823">MEGKPKQNRTLILCSRGASHQQRDLVSDLVRLLPHSKKEAKIDRKSHFSALQDLAEMHSCNNILYLEGRKRICFLWLAHYPNGPSVKFLVQNIHTSGELRLTGNCLKASRPILSFDKSFESAPYLQVIQQMFMQTFATPEKHPKAMPFVDHVFAFSHVFSRIYFRNFEITQGGDDVALSEIGPRFVLTPIKVLSGLVSGDTLYKNGNYVHPRQEALDKPARNRFDKKLKKKRKIEFVGNPEEPSLSDVYGYS</sequence>
<comment type="similarity">
    <text evidence="2">Belongs to the BRX1 family.</text>
</comment>
<keyword evidence="3" id="KW-0690">Ribosome biogenesis</keyword>
<dbReference type="PANTHER" id="PTHR13634">
    <property type="entry name" value="RIBOSOME BIOGENESIS PROTEIN BRIX"/>
    <property type="match status" value="1"/>
</dbReference>
<dbReference type="FunFam" id="3.40.50.10480:FF:000009">
    <property type="entry name" value="Ribosome biogenesis protein, putative"/>
    <property type="match status" value="1"/>
</dbReference>
<proteinExistence type="inferred from homology"/>
<dbReference type="GO" id="GO:0019843">
    <property type="term" value="F:rRNA binding"/>
    <property type="evidence" value="ECO:0007669"/>
    <property type="project" value="InterPro"/>
</dbReference>
<evidence type="ECO:0000256" key="4">
    <source>
        <dbReference type="ARBA" id="ARBA00023242"/>
    </source>
</evidence>
<evidence type="ECO:0000259" key="5">
    <source>
        <dbReference type="PROSITE" id="PS50833"/>
    </source>
</evidence>
<organism evidence="6 7">
    <name type="scientific">Stentor coeruleus</name>
    <dbReference type="NCBI Taxonomy" id="5963"/>
    <lineage>
        <taxon>Eukaryota</taxon>
        <taxon>Sar</taxon>
        <taxon>Alveolata</taxon>
        <taxon>Ciliophora</taxon>
        <taxon>Postciliodesmatophora</taxon>
        <taxon>Heterotrichea</taxon>
        <taxon>Heterotrichida</taxon>
        <taxon>Stentoridae</taxon>
        <taxon>Stentor</taxon>
    </lineage>
</organism>
<feature type="domain" description="Brix" evidence="5">
    <location>
        <begin position="8"/>
        <end position="198"/>
    </location>
</feature>
<comment type="subcellular location">
    <subcellularLocation>
        <location evidence="1">Nucleus</location>
        <location evidence="1">Nucleolus</location>
    </subcellularLocation>
</comment>
<accession>A0A1R2AQP0</accession>
<evidence type="ECO:0000256" key="1">
    <source>
        <dbReference type="ARBA" id="ARBA00004604"/>
    </source>
</evidence>
<protein>
    <recommendedName>
        <fullName evidence="5">Brix domain-containing protein</fullName>
    </recommendedName>
</protein>
<dbReference type="InterPro" id="IPR026532">
    <property type="entry name" value="BRX1"/>
</dbReference>
<dbReference type="EMBL" id="MPUH01001630">
    <property type="protein sequence ID" value="OMJ66799.1"/>
    <property type="molecule type" value="Genomic_DNA"/>
</dbReference>